<proteinExistence type="predicted"/>
<gene>
    <name evidence="1" type="ORF">HDC03182</name>
</gene>
<protein>
    <submittedName>
        <fullName evidence="1">HDC03182</fullName>
    </submittedName>
</protein>
<reference evidence="1" key="1">
    <citation type="journal article" date="2003" name="Genome Biol.">
        <title>An integrated gene annotation and transcriptional profiling approach towards the full gene content of the Drosophila genome.</title>
        <authorList>
            <person name="Hild M."/>
            <person name="Beckmann B."/>
            <person name="Haas S.A."/>
            <person name="Koch B."/>
            <person name="Solovyev V."/>
            <person name="Busold C."/>
            <person name="Fellenberg K."/>
            <person name="Boutros M."/>
            <person name="Vingron M."/>
            <person name="Sauer F."/>
            <person name="Hoheisel J.D."/>
            <person name="Paro R."/>
        </authorList>
    </citation>
    <scope>NUCLEOTIDE SEQUENCE</scope>
</reference>
<accession>Q6IH65</accession>
<organism evidence="1">
    <name type="scientific">Drosophila melanogaster</name>
    <name type="common">Fruit fly</name>
    <dbReference type="NCBI Taxonomy" id="7227"/>
    <lineage>
        <taxon>Eukaryota</taxon>
        <taxon>Metazoa</taxon>
        <taxon>Ecdysozoa</taxon>
        <taxon>Arthropoda</taxon>
        <taxon>Hexapoda</taxon>
        <taxon>Insecta</taxon>
        <taxon>Pterygota</taxon>
        <taxon>Neoptera</taxon>
        <taxon>Endopterygota</taxon>
        <taxon>Diptera</taxon>
        <taxon>Brachycera</taxon>
        <taxon>Muscomorpha</taxon>
        <taxon>Ephydroidea</taxon>
        <taxon>Drosophilidae</taxon>
        <taxon>Drosophila</taxon>
        <taxon>Sophophora</taxon>
    </lineage>
</organism>
<dbReference type="EMBL" id="BK003551">
    <property type="protein sequence ID" value="DAA03750.1"/>
    <property type="molecule type" value="Genomic_DNA"/>
</dbReference>
<dbReference type="AlphaFoldDB" id="Q6IH65"/>
<evidence type="ECO:0000313" key="1">
    <source>
        <dbReference type="EMBL" id="DAA03750.1"/>
    </source>
</evidence>
<sequence length="100" mass="11385">MAKRLSLLFSMPENFGREHTCSGRPPPLVTGYSQRISNNAGDIWSLSTVSHWIWLRLCSHQRRVSLSDVIFSTLDATQRDSTRLDSTPIRSQLSTFWAGF</sequence>
<name>Q6IH65_DROME</name>